<dbReference type="EMBL" id="JBANAX010000448">
    <property type="protein sequence ID" value="KAL1208438.1"/>
    <property type="molecule type" value="Genomic_DNA"/>
</dbReference>
<dbReference type="AlphaFoldDB" id="A0ABD1ANW4"/>
<gene>
    <name evidence="2" type="ORF">V5N11_029664</name>
</gene>
<accession>A0ABD1ANW4</accession>
<sequence>MSVKRRRSFTIGRGNNIWRQVGQSEGFDIEDVSGLVGITGLLSYNCQRSRFYPDSTMIKQYAELGLHRYNMLEGTSFELSSLLKFNMLQNLVSSYYITLLAHDQEASPLQKKTFQVRVDEKKYGSLDVVVSVGRLKKDQDEAATTKKPFMPHVQGGAMADPFFQGELPDQMML</sequence>
<name>A0ABD1ANW4_CARAN</name>
<dbReference type="InterPro" id="IPR006462">
    <property type="entry name" value="MS5"/>
</dbReference>
<organism evidence="2 3">
    <name type="scientific">Cardamine amara subsp. amara</name>
    <dbReference type="NCBI Taxonomy" id="228776"/>
    <lineage>
        <taxon>Eukaryota</taxon>
        <taxon>Viridiplantae</taxon>
        <taxon>Streptophyta</taxon>
        <taxon>Embryophyta</taxon>
        <taxon>Tracheophyta</taxon>
        <taxon>Spermatophyta</taxon>
        <taxon>Magnoliopsida</taxon>
        <taxon>eudicotyledons</taxon>
        <taxon>Gunneridae</taxon>
        <taxon>Pentapetalae</taxon>
        <taxon>rosids</taxon>
        <taxon>malvids</taxon>
        <taxon>Brassicales</taxon>
        <taxon>Brassicaceae</taxon>
        <taxon>Cardamineae</taxon>
        <taxon>Cardamine</taxon>
    </lineage>
</organism>
<evidence type="ECO:0000256" key="1">
    <source>
        <dbReference type="ARBA" id="ARBA00043961"/>
    </source>
</evidence>
<dbReference type="Proteomes" id="UP001558713">
    <property type="component" value="Unassembled WGS sequence"/>
</dbReference>
<dbReference type="PANTHER" id="PTHR31260:SF77">
    <property type="entry name" value="(RAPE) HYPOTHETICAL PROTEIN"/>
    <property type="match status" value="1"/>
</dbReference>
<protein>
    <submittedName>
        <fullName evidence="2">UPF0725 protein</fullName>
    </submittedName>
</protein>
<proteinExistence type="inferred from homology"/>
<reference evidence="2 3" key="1">
    <citation type="submission" date="2024-04" db="EMBL/GenBank/DDBJ databases">
        <title>Genome assembly C_amara_ONT_v2.</title>
        <authorList>
            <person name="Yant L."/>
            <person name="Moore C."/>
            <person name="Slenker M."/>
        </authorList>
    </citation>
    <scope>NUCLEOTIDE SEQUENCE [LARGE SCALE GENOMIC DNA]</scope>
    <source>
        <tissue evidence="2">Leaf</tissue>
    </source>
</reference>
<keyword evidence="3" id="KW-1185">Reference proteome</keyword>
<evidence type="ECO:0000313" key="3">
    <source>
        <dbReference type="Proteomes" id="UP001558713"/>
    </source>
</evidence>
<evidence type="ECO:0000313" key="2">
    <source>
        <dbReference type="EMBL" id="KAL1208438.1"/>
    </source>
</evidence>
<dbReference type="NCBIfam" id="TIGR01572">
    <property type="entry name" value="A_thl_para_3677"/>
    <property type="match status" value="1"/>
</dbReference>
<comment type="similarity">
    <text evidence="1">Belongs to the UPF0725 (EMB2204) family.</text>
</comment>
<dbReference type="PANTHER" id="PTHR31260">
    <property type="entry name" value="CYSTATIN/MONELLIN SUPERFAMILY PROTEIN"/>
    <property type="match status" value="1"/>
</dbReference>
<comment type="caution">
    <text evidence="2">The sequence shown here is derived from an EMBL/GenBank/DDBJ whole genome shotgun (WGS) entry which is preliminary data.</text>
</comment>